<dbReference type="Proteomes" id="UP000241404">
    <property type="component" value="Unassembled WGS sequence"/>
</dbReference>
<proteinExistence type="predicted"/>
<evidence type="ECO:0000313" key="2">
    <source>
        <dbReference type="Proteomes" id="UP000241404"/>
    </source>
</evidence>
<dbReference type="EMBL" id="PYMM01000018">
    <property type="protein sequence ID" value="PSU15063.1"/>
    <property type="molecule type" value="Genomic_DNA"/>
</dbReference>
<comment type="caution">
    <text evidence="1">The sequence shown here is derived from an EMBL/GenBank/DDBJ whole genome shotgun (WGS) entry which is preliminary data.</text>
</comment>
<name>A0ABD6WZ90_PHODM</name>
<reference evidence="1 2" key="1">
    <citation type="submission" date="2018-03" db="EMBL/GenBank/DDBJ databases">
        <title>Whole genome sequencing of Histamine producing bacteria.</title>
        <authorList>
            <person name="Butler K."/>
        </authorList>
    </citation>
    <scope>NUCLEOTIDE SEQUENCE [LARGE SCALE GENOMIC DNA]</scope>
    <source>
        <strain evidence="1 2">BT-6</strain>
    </source>
</reference>
<gene>
    <name evidence="1" type="ORF">CTM90_18165</name>
</gene>
<dbReference type="AlphaFoldDB" id="A0ABD6WZ90"/>
<evidence type="ECO:0000313" key="1">
    <source>
        <dbReference type="EMBL" id="PSU15063.1"/>
    </source>
</evidence>
<organism evidence="1 2">
    <name type="scientific">Photobacterium damselae</name>
    <dbReference type="NCBI Taxonomy" id="38293"/>
    <lineage>
        <taxon>Bacteria</taxon>
        <taxon>Pseudomonadati</taxon>
        <taxon>Pseudomonadota</taxon>
        <taxon>Gammaproteobacteria</taxon>
        <taxon>Vibrionales</taxon>
        <taxon>Vibrionaceae</taxon>
        <taxon>Photobacterium</taxon>
    </lineage>
</organism>
<protein>
    <submittedName>
        <fullName evidence="1">Uncharacterized protein</fullName>
    </submittedName>
</protein>
<sequence length="296" mass="34027">MAIKNWTVTVESVKSTAARELYLNNTNHPNHSDTERIVSIWGNPQTTLNIQHQCEKRRLEQAMRRKGGRPPTPAMEYVFTLPKGIRPSEQQWQSMLKRIIKNIARSIGVKPSDFNGIVRAVLHQQNQIVTQRQGSGDHLHVVIGKFTNTGHHLKELQKIGAIHTAKLSFNDAVRAELGICHHSYITQKNYPKSAKKRAPRWKVQAVREKETQEELIASVQHNLSKVLKQCEKWLKAFDSGDLRQMERQYNRITKSLEQLDTSNVKSEKFFRLIDSITTSIDVKSKKANLPKLMRNV</sequence>
<accession>A0ABD6WZ90</accession>